<evidence type="ECO:0008006" key="2">
    <source>
        <dbReference type="Google" id="ProtNLM"/>
    </source>
</evidence>
<proteinExistence type="predicted"/>
<gene>
    <name evidence="1" type="ORF">SVIM_LOCUS503382</name>
</gene>
<dbReference type="InterPro" id="IPR036691">
    <property type="entry name" value="Endo/exonu/phosph_ase_sf"/>
</dbReference>
<reference evidence="1" key="1">
    <citation type="submission" date="2019-03" db="EMBL/GenBank/DDBJ databases">
        <authorList>
            <person name="Mank J."/>
            <person name="Almeida P."/>
        </authorList>
    </citation>
    <scope>NUCLEOTIDE SEQUENCE</scope>
    <source>
        <strain evidence="1">78183</strain>
    </source>
</reference>
<name>A0A6N2NEE9_SALVM</name>
<protein>
    <recommendedName>
        <fullName evidence="2">Endonuclease/exonuclease/phosphatase domain-containing protein</fullName>
    </recommendedName>
</protein>
<organism evidence="1">
    <name type="scientific">Salix viminalis</name>
    <name type="common">Common osier</name>
    <name type="synonym">Basket willow</name>
    <dbReference type="NCBI Taxonomy" id="40686"/>
    <lineage>
        <taxon>Eukaryota</taxon>
        <taxon>Viridiplantae</taxon>
        <taxon>Streptophyta</taxon>
        <taxon>Embryophyta</taxon>
        <taxon>Tracheophyta</taxon>
        <taxon>Spermatophyta</taxon>
        <taxon>Magnoliopsida</taxon>
        <taxon>eudicotyledons</taxon>
        <taxon>Gunneridae</taxon>
        <taxon>Pentapetalae</taxon>
        <taxon>rosids</taxon>
        <taxon>fabids</taxon>
        <taxon>Malpighiales</taxon>
        <taxon>Salicaceae</taxon>
        <taxon>Saliceae</taxon>
        <taxon>Salix</taxon>
    </lineage>
</organism>
<dbReference type="AlphaFoldDB" id="A0A6N2NEE9"/>
<dbReference type="EMBL" id="CAADRP010002296">
    <property type="protein sequence ID" value="VFU65572.1"/>
    <property type="molecule type" value="Genomic_DNA"/>
</dbReference>
<evidence type="ECO:0000313" key="1">
    <source>
        <dbReference type="EMBL" id="VFU65572.1"/>
    </source>
</evidence>
<dbReference type="SUPFAM" id="SSF56219">
    <property type="entry name" value="DNase I-like"/>
    <property type="match status" value="1"/>
</dbReference>
<sequence>MGDFNELLDSGDCNNGPVHKYYLGNLWQYICNLVEFPLSGHRYTWFRGVLTSRIDRAFACSQNYRHFTGLNFEEDAKRPFISFGGTMVAITFQNRVGYGDQETKLADIKKQIEKLELQNETRGLSREDQNKLDRLISYQWNIKLMERAPDVNDLFKGIKLGNGDRLSNSFAICR</sequence>
<accession>A0A6N2NEE9</accession>